<organism evidence="4 5">
    <name type="scientific">Candidatus Adlerbacteria bacterium GW2011_GWC1_50_9</name>
    <dbReference type="NCBI Taxonomy" id="1618608"/>
    <lineage>
        <taxon>Bacteria</taxon>
        <taxon>Candidatus Adleribacteriota</taxon>
    </lineage>
</organism>
<keyword evidence="2" id="KW-0812">Transmembrane</keyword>
<keyword evidence="2" id="KW-0472">Membrane</keyword>
<dbReference type="Proteomes" id="UP000034201">
    <property type="component" value="Unassembled WGS sequence"/>
</dbReference>
<evidence type="ECO:0000256" key="2">
    <source>
        <dbReference type="SAM" id="Phobius"/>
    </source>
</evidence>
<sequence>MLPLFENEKVLLIVRKHWFVMARTAILFFVLLFAPVIGSFLFPYVKTAIPEDLLYAGTNFFVSLYFAAISAFLFFEWMDYYLDTWIITSRRIIDIEQQGLFSRHVAEIPLSRVQDITIEVNGILETLLRFGTIRIQTAGERDFFIHDVPHLQELKNTILSQVETRQTEGPKEGPAAREYPSP</sequence>
<accession>A0A0G1WRR2</accession>
<dbReference type="AlphaFoldDB" id="A0A0G1WRR2"/>
<dbReference type="InterPro" id="IPR005182">
    <property type="entry name" value="YdbS-like_PH"/>
</dbReference>
<dbReference type="PANTHER" id="PTHR37938">
    <property type="entry name" value="BLL0215 PROTEIN"/>
    <property type="match status" value="1"/>
</dbReference>
<evidence type="ECO:0000259" key="3">
    <source>
        <dbReference type="Pfam" id="PF03703"/>
    </source>
</evidence>
<reference evidence="4 5" key="1">
    <citation type="journal article" date="2015" name="Nature">
        <title>rRNA introns, odd ribosomes, and small enigmatic genomes across a large radiation of phyla.</title>
        <authorList>
            <person name="Brown C.T."/>
            <person name="Hug L.A."/>
            <person name="Thomas B.C."/>
            <person name="Sharon I."/>
            <person name="Castelle C.J."/>
            <person name="Singh A."/>
            <person name="Wilkins M.J."/>
            <person name="Williams K.H."/>
            <person name="Banfield J.F."/>
        </authorList>
    </citation>
    <scope>NUCLEOTIDE SEQUENCE [LARGE SCALE GENOMIC DNA]</scope>
</reference>
<keyword evidence="2" id="KW-1133">Transmembrane helix</keyword>
<proteinExistence type="predicted"/>
<protein>
    <recommendedName>
        <fullName evidence="3">YdbS-like PH domain-containing protein</fullName>
    </recommendedName>
</protein>
<name>A0A0G1WRR2_9BACT</name>
<evidence type="ECO:0000256" key="1">
    <source>
        <dbReference type="SAM" id="MobiDB-lite"/>
    </source>
</evidence>
<feature type="domain" description="YdbS-like PH" evidence="3">
    <location>
        <begin position="84"/>
        <end position="158"/>
    </location>
</feature>
<gene>
    <name evidence="4" type="ORF">UY61_C0011G0006</name>
</gene>
<feature type="transmembrane region" description="Helical" evidence="2">
    <location>
        <begin position="54"/>
        <end position="75"/>
    </location>
</feature>
<feature type="transmembrane region" description="Helical" evidence="2">
    <location>
        <begin position="20"/>
        <end position="42"/>
    </location>
</feature>
<feature type="compositionally biased region" description="Basic and acidic residues" evidence="1">
    <location>
        <begin position="165"/>
        <end position="175"/>
    </location>
</feature>
<dbReference type="Pfam" id="PF03703">
    <property type="entry name" value="bPH_2"/>
    <property type="match status" value="1"/>
</dbReference>
<feature type="region of interest" description="Disordered" evidence="1">
    <location>
        <begin position="163"/>
        <end position="182"/>
    </location>
</feature>
<dbReference type="PANTHER" id="PTHR37938:SF1">
    <property type="entry name" value="BLL0215 PROTEIN"/>
    <property type="match status" value="1"/>
</dbReference>
<evidence type="ECO:0000313" key="4">
    <source>
        <dbReference type="EMBL" id="KKW21240.1"/>
    </source>
</evidence>
<evidence type="ECO:0000313" key="5">
    <source>
        <dbReference type="Proteomes" id="UP000034201"/>
    </source>
</evidence>
<comment type="caution">
    <text evidence="4">The sequence shown here is derived from an EMBL/GenBank/DDBJ whole genome shotgun (WGS) entry which is preliminary data.</text>
</comment>
<dbReference type="EMBL" id="LCQQ01000011">
    <property type="protein sequence ID" value="KKW21240.1"/>
    <property type="molecule type" value="Genomic_DNA"/>
</dbReference>